<reference evidence="3 4" key="1">
    <citation type="submission" date="2024-10" db="EMBL/GenBank/DDBJ databases">
        <authorList>
            <person name="Riesco R."/>
        </authorList>
    </citation>
    <scope>NUCLEOTIDE SEQUENCE [LARGE SCALE GENOMIC DNA]</scope>
    <source>
        <strain evidence="2 3">NCIMB 15448</strain>
        <strain evidence="1 4">NCIMB 15450</strain>
    </source>
</reference>
<evidence type="ECO:0000313" key="4">
    <source>
        <dbReference type="Proteomes" id="UP001609219"/>
    </source>
</evidence>
<dbReference type="RefSeq" id="WP_395124280.1">
    <property type="nucleotide sequence ID" value="NZ_JBIMSN010000126.1"/>
</dbReference>
<evidence type="ECO:0000313" key="2">
    <source>
        <dbReference type="EMBL" id="MFH5242271.1"/>
    </source>
</evidence>
<dbReference type="Proteomes" id="UP001609176">
    <property type="component" value="Unassembled WGS sequence"/>
</dbReference>
<dbReference type="EMBL" id="JBIMSN010000126">
    <property type="protein sequence ID" value="MFH5231894.1"/>
    <property type="molecule type" value="Genomic_DNA"/>
</dbReference>
<sequence>MSAVPIVTKSGPKTFIPDEAIVGGQLVEARSGGKIGVAGAASVKVLGAALTDAQDPADVVTTPVNGVLLAAVTPTVVGVAYGGMEVPVTYSADAAFGDPLVATSLGRVAPAGATPDARTIVGKCTAPAGVVVATNPVGLARITV</sequence>
<dbReference type="EMBL" id="JBIMSP010000012">
    <property type="protein sequence ID" value="MFH5242271.1"/>
    <property type="molecule type" value="Genomic_DNA"/>
</dbReference>
<keyword evidence="4" id="KW-1185">Reference proteome</keyword>
<gene>
    <name evidence="2" type="ORF">ACHIPV_10290</name>
    <name evidence="1" type="ORF">ACHIRB_25475</name>
</gene>
<proteinExistence type="predicted"/>
<organism evidence="2 3">
    <name type="scientific">Antrihabitans spumae</name>
    <dbReference type="NCBI Taxonomy" id="3373370"/>
    <lineage>
        <taxon>Bacteria</taxon>
        <taxon>Bacillati</taxon>
        <taxon>Actinomycetota</taxon>
        <taxon>Actinomycetes</taxon>
        <taxon>Mycobacteriales</taxon>
        <taxon>Nocardiaceae</taxon>
        <taxon>Antrihabitans</taxon>
    </lineage>
</organism>
<name>A0ABW7KPB2_9NOCA</name>
<evidence type="ECO:0008006" key="5">
    <source>
        <dbReference type="Google" id="ProtNLM"/>
    </source>
</evidence>
<protein>
    <recommendedName>
        <fullName evidence="5">Scaffolding protein</fullName>
    </recommendedName>
</protein>
<evidence type="ECO:0000313" key="3">
    <source>
        <dbReference type="Proteomes" id="UP001609176"/>
    </source>
</evidence>
<dbReference type="Proteomes" id="UP001609219">
    <property type="component" value="Unassembled WGS sequence"/>
</dbReference>
<evidence type="ECO:0000313" key="1">
    <source>
        <dbReference type="EMBL" id="MFH5231894.1"/>
    </source>
</evidence>
<accession>A0ABW7KPB2</accession>
<comment type="caution">
    <text evidence="2">The sequence shown here is derived from an EMBL/GenBank/DDBJ whole genome shotgun (WGS) entry which is preliminary data.</text>
</comment>